<comment type="caution">
    <text evidence="5">The sequence shown here is derived from an EMBL/GenBank/DDBJ whole genome shotgun (WGS) entry which is preliminary data.</text>
</comment>
<keyword evidence="3" id="KW-0680">Restriction system</keyword>
<name>A0ABP3NDM8_9GAMM</name>
<comment type="catalytic activity">
    <reaction evidence="4">
        <text>a 2'-deoxycytidine in DNA + S-adenosyl-L-methionine = a 5-methyl-2'-deoxycytidine in DNA + S-adenosyl-L-homocysteine + H(+)</text>
        <dbReference type="Rhea" id="RHEA:13681"/>
        <dbReference type="Rhea" id="RHEA-COMP:11369"/>
        <dbReference type="Rhea" id="RHEA-COMP:11370"/>
        <dbReference type="ChEBI" id="CHEBI:15378"/>
        <dbReference type="ChEBI" id="CHEBI:57856"/>
        <dbReference type="ChEBI" id="CHEBI:59789"/>
        <dbReference type="ChEBI" id="CHEBI:85452"/>
        <dbReference type="ChEBI" id="CHEBI:85454"/>
        <dbReference type="EC" id="2.1.1.37"/>
    </reaction>
</comment>
<evidence type="ECO:0000313" key="6">
    <source>
        <dbReference type="Proteomes" id="UP001501169"/>
    </source>
</evidence>
<evidence type="ECO:0000313" key="5">
    <source>
        <dbReference type="EMBL" id="GAA0542141.1"/>
    </source>
</evidence>
<keyword evidence="1" id="KW-0489">Methyltransferase</keyword>
<reference evidence="6" key="1">
    <citation type="journal article" date="2019" name="Int. J. Syst. Evol. Microbiol.">
        <title>The Global Catalogue of Microorganisms (GCM) 10K type strain sequencing project: providing services to taxonomists for standard genome sequencing and annotation.</title>
        <authorList>
            <consortium name="The Broad Institute Genomics Platform"/>
            <consortium name="The Broad Institute Genome Sequencing Center for Infectious Disease"/>
            <person name="Wu L."/>
            <person name="Ma J."/>
        </authorList>
    </citation>
    <scope>NUCLEOTIDE SEQUENCE [LARGE SCALE GENOMIC DNA]</scope>
    <source>
        <strain evidence="6">JCM 14331</strain>
    </source>
</reference>
<dbReference type="InterPro" id="IPR029063">
    <property type="entry name" value="SAM-dependent_MTases_sf"/>
</dbReference>
<dbReference type="RefSeq" id="WP_226765452.1">
    <property type="nucleotide sequence ID" value="NZ_BAAAEO010000001.1"/>
</dbReference>
<gene>
    <name evidence="5" type="ORF">GCM10009098_07270</name>
</gene>
<dbReference type="Proteomes" id="UP001501169">
    <property type="component" value="Unassembled WGS sequence"/>
</dbReference>
<dbReference type="SUPFAM" id="SSF53335">
    <property type="entry name" value="S-adenosyl-L-methionine-dependent methyltransferases"/>
    <property type="match status" value="1"/>
</dbReference>
<accession>A0ABP3NDM8</accession>
<keyword evidence="2" id="KW-0808">Transferase</keyword>
<evidence type="ECO:0000256" key="2">
    <source>
        <dbReference type="ARBA" id="ARBA00022679"/>
    </source>
</evidence>
<evidence type="ECO:0008006" key="7">
    <source>
        <dbReference type="Google" id="ProtNLM"/>
    </source>
</evidence>
<keyword evidence="6" id="KW-1185">Reference proteome</keyword>
<dbReference type="Pfam" id="PF00145">
    <property type="entry name" value="DNA_methylase"/>
    <property type="match status" value="1"/>
</dbReference>
<organism evidence="5 6">
    <name type="scientific">Rheinheimera aquimaris</name>
    <dbReference type="NCBI Taxonomy" id="412437"/>
    <lineage>
        <taxon>Bacteria</taxon>
        <taxon>Pseudomonadati</taxon>
        <taxon>Pseudomonadota</taxon>
        <taxon>Gammaproteobacteria</taxon>
        <taxon>Chromatiales</taxon>
        <taxon>Chromatiaceae</taxon>
        <taxon>Rheinheimera</taxon>
    </lineage>
</organism>
<proteinExistence type="predicted"/>
<dbReference type="Gene3D" id="3.40.50.150">
    <property type="entry name" value="Vaccinia Virus protein VP39"/>
    <property type="match status" value="1"/>
</dbReference>
<protein>
    <recommendedName>
        <fullName evidence="7">DNA (cytosine-5-)-methyltransferase</fullName>
    </recommendedName>
</protein>
<evidence type="ECO:0000256" key="1">
    <source>
        <dbReference type="ARBA" id="ARBA00022603"/>
    </source>
</evidence>
<dbReference type="EMBL" id="BAAAEO010000001">
    <property type="protein sequence ID" value="GAA0542141.1"/>
    <property type="molecule type" value="Genomic_DNA"/>
</dbReference>
<evidence type="ECO:0000256" key="4">
    <source>
        <dbReference type="ARBA" id="ARBA00047422"/>
    </source>
</evidence>
<sequence>MTRPAHLTVTHLAAKPVPANRLILSLYPGIDLFSRPFEALGFSVVRGPDLILGQDIRHFHVPAGVFSGVIGGSPCQEFSGLRREAPTGYSLEMLYHFTRIVKEAQPDWFLLENVARVPNIVNPDRYSWQRFELNQAWFSDVSRLRHFQFGHRDGVTLLNPPYHTGRSAEHGAATASDDRSFEQLKYCQGLPADFDLPSFTVEGKKKAVGNGVPLVLGSVLAQLINKHVYGVTDQANKPVTALRDFFVTVPGAKTVTDQGNTSVTRRPQQNVTARACNCGCGRVVVGKALYHNAACRKRVSRRTAA</sequence>
<evidence type="ECO:0000256" key="3">
    <source>
        <dbReference type="ARBA" id="ARBA00022747"/>
    </source>
</evidence>
<dbReference type="InterPro" id="IPR001525">
    <property type="entry name" value="C5_MeTfrase"/>
</dbReference>